<dbReference type="Proteomes" id="UP000800039">
    <property type="component" value="Unassembled WGS sequence"/>
</dbReference>
<dbReference type="OrthoDB" id="120613at2759"/>
<evidence type="ECO:0000256" key="4">
    <source>
        <dbReference type="ARBA" id="ARBA00023157"/>
    </source>
</evidence>
<dbReference type="EMBL" id="ML976619">
    <property type="protein sequence ID" value="KAF1841244.1"/>
    <property type="molecule type" value="Genomic_DNA"/>
</dbReference>
<feature type="compositionally biased region" description="Low complexity" evidence="7">
    <location>
        <begin position="194"/>
        <end position="235"/>
    </location>
</feature>
<dbReference type="InterPro" id="IPR004302">
    <property type="entry name" value="Cellulose/chitin-bd_N"/>
</dbReference>
<evidence type="ECO:0000256" key="1">
    <source>
        <dbReference type="ARBA" id="ARBA00001973"/>
    </source>
</evidence>
<evidence type="ECO:0000313" key="11">
    <source>
        <dbReference type="Proteomes" id="UP000800039"/>
    </source>
</evidence>
<dbReference type="InterPro" id="IPR052282">
    <property type="entry name" value="Starch-active_LPMO"/>
</dbReference>
<feature type="chain" id="PRO_5040336843" description="Chitin-binding type-4 domain-containing protein" evidence="8">
    <location>
        <begin position="20"/>
        <end position="295"/>
    </location>
</feature>
<comment type="caution">
    <text evidence="10">The sequence shown here is derived from an EMBL/GenBank/DDBJ whole genome shotgun (WGS) entry which is preliminary data.</text>
</comment>
<dbReference type="PANTHER" id="PTHR36575:SF2">
    <property type="entry name" value="CHITIN-BINDING TYPE-4 DOMAIN-CONTAINING PROTEIN-RELATED"/>
    <property type="match status" value="1"/>
</dbReference>
<keyword evidence="8" id="KW-0732">Signal</keyword>
<dbReference type="PANTHER" id="PTHR36575">
    <property type="entry name" value="BINDING PROTEIN, PUTATIVE (AFU_ORTHOLOGUE AFUA_1G14430)-RELATED"/>
    <property type="match status" value="1"/>
</dbReference>
<keyword evidence="2" id="KW-0479">Metal-binding</keyword>
<reference evidence="10" key="1">
    <citation type="submission" date="2020-01" db="EMBL/GenBank/DDBJ databases">
        <authorList>
            <consortium name="DOE Joint Genome Institute"/>
            <person name="Haridas S."/>
            <person name="Albert R."/>
            <person name="Binder M."/>
            <person name="Bloem J."/>
            <person name="Labutti K."/>
            <person name="Salamov A."/>
            <person name="Andreopoulos B."/>
            <person name="Baker S.E."/>
            <person name="Barry K."/>
            <person name="Bills G."/>
            <person name="Bluhm B.H."/>
            <person name="Cannon C."/>
            <person name="Castanera R."/>
            <person name="Culley D.E."/>
            <person name="Daum C."/>
            <person name="Ezra D."/>
            <person name="Gonzalez J.B."/>
            <person name="Henrissat B."/>
            <person name="Kuo A."/>
            <person name="Liang C."/>
            <person name="Lipzen A."/>
            <person name="Lutzoni F."/>
            <person name="Magnuson J."/>
            <person name="Mondo S."/>
            <person name="Nolan M."/>
            <person name="Ohm R."/>
            <person name="Pangilinan J."/>
            <person name="Park H.-J."/>
            <person name="Ramirez L."/>
            <person name="Alfaro M."/>
            <person name="Sun H."/>
            <person name="Tritt A."/>
            <person name="Yoshinaga Y."/>
            <person name="Zwiers L.-H."/>
            <person name="Turgeon B.G."/>
            <person name="Goodwin S.B."/>
            <person name="Spatafora J.W."/>
            <person name="Crous P.W."/>
            <person name="Grigoriev I.V."/>
        </authorList>
    </citation>
    <scope>NUCLEOTIDE SEQUENCE</scope>
    <source>
        <strain evidence="10">CBS 394.84</strain>
    </source>
</reference>
<evidence type="ECO:0000256" key="2">
    <source>
        <dbReference type="ARBA" id="ARBA00022723"/>
    </source>
</evidence>
<organism evidence="10 11">
    <name type="scientific">Cucurbitaria berberidis CBS 394.84</name>
    <dbReference type="NCBI Taxonomy" id="1168544"/>
    <lineage>
        <taxon>Eukaryota</taxon>
        <taxon>Fungi</taxon>
        <taxon>Dikarya</taxon>
        <taxon>Ascomycota</taxon>
        <taxon>Pezizomycotina</taxon>
        <taxon>Dothideomycetes</taxon>
        <taxon>Pleosporomycetidae</taxon>
        <taxon>Pleosporales</taxon>
        <taxon>Pleosporineae</taxon>
        <taxon>Cucurbitariaceae</taxon>
        <taxon>Cucurbitaria</taxon>
    </lineage>
</organism>
<comment type="cofactor">
    <cofactor evidence="1">
        <name>Cu(2+)</name>
        <dbReference type="ChEBI" id="CHEBI:29036"/>
    </cofactor>
</comment>
<proteinExistence type="inferred from homology"/>
<keyword evidence="11" id="KW-1185">Reference proteome</keyword>
<name>A0A9P4G946_9PLEO</name>
<evidence type="ECO:0000256" key="8">
    <source>
        <dbReference type="SAM" id="SignalP"/>
    </source>
</evidence>
<gene>
    <name evidence="10" type="ORF">K460DRAFT_371252</name>
</gene>
<feature type="domain" description="Chitin-binding type-4" evidence="9">
    <location>
        <begin position="20"/>
        <end position="185"/>
    </location>
</feature>
<feature type="signal peptide" evidence="8">
    <location>
        <begin position="1"/>
        <end position="19"/>
    </location>
</feature>
<feature type="region of interest" description="Disordered" evidence="7">
    <location>
        <begin position="190"/>
        <end position="256"/>
    </location>
</feature>
<protein>
    <recommendedName>
        <fullName evidence="9">Chitin-binding type-4 domain-containing protein</fullName>
    </recommendedName>
</protein>
<sequence>MKSYSAVVALAGLVSSVAAHGFISSPTPRQPGQGLKAACGDQVYNQQSSDHFGNVQGALQNLQGSQPDCRMWHCKGVPFSDAGEVFDYTPGQVIPMKVEIRAPHDGVANVSIVKVSSDTVIGQPLISWDQYALTSSPLSQHPDWTSFDIKMPDVSSECAKAGDCVIQWYWDAPKISQTYESCIDFKMGGGSGGSAPSPSASAAPASSAAPKPSSAAPATSATPTATVPAATPTPSKVEEVATPTASSGAGEGSTLPKSFTIDSFITWLRANAGSDTATKVSRAVAERAHPRAFRV</sequence>
<evidence type="ECO:0000256" key="6">
    <source>
        <dbReference type="ARBA" id="ARBA00034311"/>
    </source>
</evidence>
<dbReference type="Pfam" id="PF03067">
    <property type="entry name" value="LPMO_10"/>
    <property type="match status" value="1"/>
</dbReference>
<evidence type="ECO:0000313" key="10">
    <source>
        <dbReference type="EMBL" id="KAF1841244.1"/>
    </source>
</evidence>
<accession>A0A9P4G946</accession>
<dbReference type="GeneID" id="63851565"/>
<keyword evidence="4" id="KW-1015">Disulfide bond</keyword>
<dbReference type="RefSeq" id="XP_040783807.1">
    <property type="nucleotide sequence ID" value="XM_040934314.1"/>
</dbReference>
<comment type="similarity">
    <text evidence="6">Belongs to the polysaccharide monooxygenase AA13 family.</text>
</comment>
<keyword evidence="3" id="KW-0186">Copper</keyword>
<dbReference type="GO" id="GO:0046872">
    <property type="term" value="F:metal ion binding"/>
    <property type="evidence" value="ECO:0007669"/>
    <property type="project" value="UniProtKB-KW"/>
</dbReference>
<evidence type="ECO:0000259" key="9">
    <source>
        <dbReference type="Pfam" id="PF03067"/>
    </source>
</evidence>
<evidence type="ECO:0000256" key="3">
    <source>
        <dbReference type="ARBA" id="ARBA00023008"/>
    </source>
</evidence>
<evidence type="ECO:0000256" key="7">
    <source>
        <dbReference type="SAM" id="MobiDB-lite"/>
    </source>
</evidence>
<evidence type="ECO:0000256" key="5">
    <source>
        <dbReference type="ARBA" id="ARBA00023180"/>
    </source>
</evidence>
<keyword evidence="5" id="KW-0325">Glycoprotein</keyword>
<dbReference type="AlphaFoldDB" id="A0A9P4G946"/>